<dbReference type="Gene3D" id="3.10.20.300">
    <property type="entry name" value="mk0293 like domain"/>
    <property type="match status" value="1"/>
</dbReference>
<accession>A0ABS2MRL6</accession>
<name>A0ABS2MRL6_9FIRM</name>
<comment type="caution">
    <text evidence="3">The sequence shown here is derived from an EMBL/GenBank/DDBJ whole genome shotgun (WGS) entry which is preliminary data.</text>
</comment>
<keyword evidence="4" id="KW-1185">Reference proteome</keyword>
<dbReference type="Proteomes" id="UP000767854">
    <property type="component" value="Unassembled WGS sequence"/>
</dbReference>
<keyword evidence="1" id="KW-0533">Nickel</keyword>
<evidence type="ECO:0000256" key="2">
    <source>
        <dbReference type="ARBA" id="ARBA00023239"/>
    </source>
</evidence>
<dbReference type="Pfam" id="PF01969">
    <property type="entry name" value="Ni_insertion"/>
    <property type="match status" value="1"/>
</dbReference>
<dbReference type="Gene3D" id="3.30.70.1380">
    <property type="entry name" value="Transcriptional regulatory protein pf0864 domain like"/>
    <property type="match status" value="1"/>
</dbReference>
<dbReference type="EMBL" id="JAFBDT010000011">
    <property type="protein sequence ID" value="MBM7562035.1"/>
    <property type="molecule type" value="Genomic_DNA"/>
</dbReference>
<evidence type="ECO:0000256" key="1">
    <source>
        <dbReference type="ARBA" id="ARBA00022596"/>
    </source>
</evidence>
<keyword evidence="2" id="KW-0456">Lyase</keyword>
<proteinExistence type="predicted"/>
<gene>
    <name evidence="3" type="ORF">JOC49_001578</name>
</gene>
<dbReference type="PANTHER" id="PTHR36566:SF1">
    <property type="entry name" value="PYRIDINIUM-3,5-BISTHIOCARBOXYLIC ACID MONONUCLEOTIDE NICKEL INSERTION PROTEIN"/>
    <property type="match status" value="1"/>
</dbReference>
<dbReference type="InterPro" id="IPR002822">
    <property type="entry name" value="Ni_insertion"/>
</dbReference>
<evidence type="ECO:0000313" key="4">
    <source>
        <dbReference type="Proteomes" id="UP000767854"/>
    </source>
</evidence>
<organism evidence="3 4">
    <name type="scientific">Fusibacter tunisiensis</name>
    <dbReference type="NCBI Taxonomy" id="1008308"/>
    <lineage>
        <taxon>Bacteria</taxon>
        <taxon>Bacillati</taxon>
        <taxon>Bacillota</taxon>
        <taxon>Clostridia</taxon>
        <taxon>Eubacteriales</taxon>
        <taxon>Eubacteriales Family XII. Incertae Sedis</taxon>
        <taxon>Fusibacter</taxon>
    </lineage>
</organism>
<protein>
    <submittedName>
        <fullName evidence="3">Uncharacterized protein (DUF111 family)</fullName>
    </submittedName>
</protein>
<evidence type="ECO:0000313" key="3">
    <source>
        <dbReference type="EMBL" id="MBM7562035.1"/>
    </source>
</evidence>
<dbReference type="PANTHER" id="PTHR36566">
    <property type="entry name" value="NICKEL INSERTION PROTEIN-RELATED"/>
    <property type="match status" value="1"/>
</dbReference>
<reference evidence="3 4" key="1">
    <citation type="submission" date="2021-01" db="EMBL/GenBank/DDBJ databases">
        <title>Genomic Encyclopedia of Type Strains, Phase IV (KMG-IV): sequencing the most valuable type-strain genomes for metagenomic binning, comparative biology and taxonomic classification.</title>
        <authorList>
            <person name="Goeker M."/>
        </authorList>
    </citation>
    <scope>NUCLEOTIDE SEQUENCE [LARGE SCALE GENOMIC DNA]</scope>
    <source>
        <strain evidence="3 4">DSM 24436</strain>
    </source>
</reference>
<sequence>MWKFRAKKKSDQWLIETNIDDMSAEMYGYVEEKLFEAGALDVFKTPIVMKKGRPAVKLSILAKSDEIDLVETIIFKETTAIGTRKYPVVKHKLDRVYETVETDLGPVTVKFAYHKGTLVNWKLEYEMCRKIAVQTGMPLKEVYQILETEIINRKGLK</sequence>